<protein>
    <submittedName>
        <fullName evidence="1">Uncharacterized protein</fullName>
    </submittedName>
</protein>
<dbReference type="AlphaFoldDB" id="A0A0D8HKU0"/>
<organism evidence="1 2">
    <name type="scientific">Acidithrix ferrooxidans</name>
    <dbReference type="NCBI Taxonomy" id="1280514"/>
    <lineage>
        <taxon>Bacteria</taxon>
        <taxon>Bacillati</taxon>
        <taxon>Actinomycetota</taxon>
        <taxon>Acidimicrobiia</taxon>
        <taxon>Acidimicrobiales</taxon>
        <taxon>Acidimicrobiaceae</taxon>
        <taxon>Acidithrix</taxon>
    </lineage>
</organism>
<gene>
    <name evidence="1" type="ORF">AXFE_13890</name>
</gene>
<sequence length="52" mass="6092">MKTEGVFFSETGKALSHTAEIDDFLFVCHVKFVTYLQQTHLLVGFCWYLFWG</sequence>
<accession>A0A0D8HKU0</accession>
<evidence type="ECO:0000313" key="2">
    <source>
        <dbReference type="Proteomes" id="UP000032360"/>
    </source>
</evidence>
<reference evidence="1 2" key="1">
    <citation type="submission" date="2015-01" db="EMBL/GenBank/DDBJ databases">
        <title>Draft genome of the acidophilic iron oxidizer Acidithrix ferrooxidans strain Py-F3.</title>
        <authorList>
            <person name="Poehlein A."/>
            <person name="Eisen S."/>
            <person name="Schloemann M."/>
            <person name="Johnson B.D."/>
            <person name="Daniel R."/>
            <person name="Muehling M."/>
        </authorList>
    </citation>
    <scope>NUCLEOTIDE SEQUENCE [LARGE SCALE GENOMIC DNA]</scope>
    <source>
        <strain evidence="1 2">Py-F3</strain>
    </source>
</reference>
<comment type="caution">
    <text evidence="1">The sequence shown here is derived from an EMBL/GenBank/DDBJ whole genome shotgun (WGS) entry which is preliminary data.</text>
</comment>
<name>A0A0D8HKU0_9ACTN</name>
<evidence type="ECO:0000313" key="1">
    <source>
        <dbReference type="EMBL" id="KJF17681.1"/>
    </source>
</evidence>
<dbReference type="EMBL" id="JXYS01000031">
    <property type="protein sequence ID" value="KJF17681.1"/>
    <property type="molecule type" value="Genomic_DNA"/>
</dbReference>
<keyword evidence="2" id="KW-1185">Reference proteome</keyword>
<dbReference type="Proteomes" id="UP000032360">
    <property type="component" value="Unassembled WGS sequence"/>
</dbReference>
<proteinExistence type="predicted"/>
<dbReference type="STRING" id="1280514.AXFE_13890"/>